<gene>
    <name evidence="1" type="ORF">BU25DRAFT_415623</name>
</gene>
<accession>A0ACB6RL93</accession>
<reference evidence="1" key="1">
    <citation type="journal article" date="2020" name="Stud. Mycol.">
        <title>101 Dothideomycetes genomes: a test case for predicting lifestyles and emergence of pathogens.</title>
        <authorList>
            <person name="Haridas S."/>
            <person name="Albert R."/>
            <person name="Binder M."/>
            <person name="Bloem J."/>
            <person name="Labutti K."/>
            <person name="Salamov A."/>
            <person name="Andreopoulos B."/>
            <person name="Baker S."/>
            <person name="Barry K."/>
            <person name="Bills G."/>
            <person name="Bluhm B."/>
            <person name="Cannon C."/>
            <person name="Castanera R."/>
            <person name="Culley D."/>
            <person name="Daum C."/>
            <person name="Ezra D."/>
            <person name="Gonzalez J."/>
            <person name="Henrissat B."/>
            <person name="Kuo A."/>
            <person name="Liang C."/>
            <person name="Lipzen A."/>
            <person name="Lutzoni F."/>
            <person name="Magnuson J."/>
            <person name="Mondo S."/>
            <person name="Nolan M."/>
            <person name="Ohm R."/>
            <person name="Pangilinan J."/>
            <person name="Park H.-J."/>
            <person name="Ramirez L."/>
            <person name="Alfaro M."/>
            <person name="Sun H."/>
            <person name="Tritt A."/>
            <person name="Yoshinaga Y."/>
            <person name="Zwiers L.-H."/>
            <person name="Turgeon B."/>
            <person name="Goodwin S."/>
            <person name="Spatafora J."/>
            <person name="Crous P."/>
            <person name="Grigoriev I."/>
        </authorList>
    </citation>
    <scope>NUCLEOTIDE SEQUENCE</scope>
    <source>
        <strain evidence="1">CBS 525.71</strain>
    </source>
</reference>
<sequence>MYRAHGVGRQPHAPTPRLPPPMSNRGLSNQTRLNICRFLLLGWNHQTIANCEGCSLHAVRNVEDNLVDSGSVQKVPTGVLGRPSKIDVEDGGNYLTVFSGVCGYTRTRYVLVVYGERRTLLTVNCVAIPSKAELDPEDYTTILHTSQ</sequence>
<proteinExistence type="predicted"/>
<name>A0ACB6RL93_9PLEO</name>
<evidence type="ECO:0000313" key="2">
    <source>
        <dbReference type="Proteomes" id="UP000799754"/>
    </source>
</evidence>
<organism evidence="1 2">
    <name type="scientific">Macroventuria anomochaeta</name>
    <dbReference type="NCBI Taxonomy" id="301207"/>
    <lineage>
        <taxon>Eukaryota</taxon>
        <taxon>Fungi</taxon>
        <taxon>Dikarya</taxon>
        <taxon>Ascomycota</taxon>
        <taxon>Pezizomycotina</taxon>
        <taxon>Dothideomycetes</taxon>
        <taxon>Pleosporomycetidae</taxon>
        <taxon>Pleosporales</taxon>
        <taxon>Pleosporineae</taxon>
        <taxon>Didymellaceae</taxon>
        <taxon>Macroventuria</taxon>
    </lineage>
</organism>
<keyword evidence="2" id="KW-1185">Reference proteome</keyword>
<evidence type="ECO:0000313" key="1">
    <source>
        <dbReference type="EMBL" id="KAF2621929.1"/>
    </source>
</evidence>
<comment type="caution">
    <text evidence="1">The sequence shown here is derived from an EMBL/GenBank/DDBJ whole genome shotgun (WGS) entry which is preliminary data.</text>
</comment>
<protein>
    <submittedName>
        <fullName evidence="1">Uncharacterized protein</fullName>
    </submittedName>
</protein>
<dbReference type="EMBL" id="MU006749">
    <property type="protein sequence ID" value="KAF2621929.1"/>
    <property type="molecule type" value="Genomic_DNA"/>
</dbReference>
<dbReference type="Proteomes" id="UP000799754">
    <property type="component" value="Unassembled WGS sequence"/>
</dbReference>